<dbReference type="Proteomes" id="UP000078200">
    <property type="component" value="Unassembled WGS sequence"/>
</dbReference>
<evidence type="ECO:0000313" key="2">
    <source>
        <dbReference type="EnsemblMetazoa" id="GAUT031741-PA"/>
    </source>
</evidence>
<evidence type="ECO:0000256" key="1">
    <source>
        <dbReference type="SAM" id="MobiDB-lite"/>
    </source>
</evidence>
<name>A0A1A9VBB0_GLOAU</name>
<accession>A0A1A9VBB0</accession>
<feature type="compositionally biased region" description="Basic and acidic residues" evidence="1">
    <location>
        <begin position="497"/>
        <end position="514"/>
    </location>
</feature>
<keyword evidence="3" id="KW-1185">Reference proteome</keyword>
<sequence length="514" mass="59336">MEGNFDSGTSSSFPERRSASRSPSPGIDRRFSITPESVGMNQPQRPIYNRSKLALPFDDSFPEREPDVVTNMHVDIRDRYGEWRANVRDPEGFERQSRRVRINPAPQITNIECNRIPAATTVREVTACSSSSSRDSLLDILASAFLSGLEYTLTCFMPGIYSAMSNLNTSKKKTQLTKSPCCVQPANNIQSNVMPMGEIPTEYYEKQLQKYWNCDMFVSDSAKIIEELNQMFLTRLRDIDVKGKGNRDLKLITYQEWVDILLKTNILLLINMDELESDICERLECLRHLMSTNQRDNESDELLKSRRDINSLIKIIQNAYRNEKWDFESVSFETISLQDVLGADNQNMQNRPHELGAADYDVKTLAAAGVAEKHDKIQVLRKKFIVLEEEMQKTWENVRLKEGLIKELCNEFNCANNKYKDDQPIHCDAVRPSESGEEEMFKLLKSELNEFFEMNKECTKQSLEMHRTKFEFMIEKLAFRLLDWTRCKLIDLPSSGSDKELKNGKEESKDLQNS</sequence>
<dbReference type="VEuPathDB" id="VectorBase:GAUT031741"/>
<dbReference type="STRING" id="7395.A0A1A9VBB0"/>
<dbReference type="AlphaFoldDB" id="A0A1A9VBB0"/>
<dbReference type="EnsemblMetazoa" id="GAUT031741-RA">
    <property type="protein sequence ID" value="GAUT031741-PA"/>
    <property type="gene ID" value="GAUT031741"/>
</dbReference>
<reference evidence="2" key="1">
    <citation type="submission" date="2020-05" db="UniProtKB">
        <authorList>
            <consortium name="EnsemblMetazoa"/>
        </authorList>
    </citation>
    <scope>IDENTIFICATION</scope>
    <source>
        <strain evidence="2">TTRI</strain>
    </source>
</reference>
<proteinExistence type="predicted"/>
<feature type="region of interest" description="Disordered" evidence="1">
    <location>
        <begin position="494"/>
        <end position="514"/>
    </location>
</feature>
<feature type="region of interest" description="Disordered" evidence="1">
    <location>
        <begin position="1"/>
        <end position="47"/>
    </location>
</feature>
<protein>
    <submittedName>
        <fullName evidence="2">Uncharacterized protein</fullName>
    </submittedName>
</protein>
<organism evidence="2 3">
    <name type="scientific">Glossina austeni</name>
    <name type="common">Savannah tsetse fly</name>
    <dbReference type="NCBI Taxonomy" id="7395"/>
    <lineage>
        <taxon>Eukaryota</taxon>
        <taxon>Metazoa</taxon>
        <taxon>Ecdysozoa</taxon>
        <taxon>Arthropoda</taxon>
        <taxon>Hexapoda</taxon>
        <taxon>Insecta</taxon>
        <taxon>Pterygota</taxon>
        <taxon>Neoptera</taxon>
        <taxon>Endopterygota</taxon>
        <taxon>Diptera</taxon>
        <taxon>Brachycera</taxon>
        <taxon>Muscomorpha</taxon>
        <taxon>Hippoboscoidea</taxon>
        <taxon>Glossinidae</taxon>
        <taxon>Glossina</taxon>
    </lineage>
</organism>
<evidence type="ECO:0000313" key="3">
    <source>
        <dbReference type="Proteomes" id="UP000078200"/>
    </source>
</evidence>